<gene>
    <name evidence="6" type="ORF">KA717_10215</name>
</gene>
<evidence type="ECO:0000256" key="4">
    <source>
        <dbReference type="SAM" id="Phobius"/>
    </source>
</evidence>
<dbReference type="AlphaFoldDB" id="A0A977PXP3"/>
<dbReference type="SMART" id="SM00228">
    <property type="entry name" value="PDZ"/>
    <property type="match status" value="1"/>
</dbReference>
<protein>
    <submittedName>
        <fullName evidence="6">Trypsin-like peptidase domain-containing protein</fullName>
    </submittedName>
</protein>
<comment type="similarity">
    <text evidence="1">Belongs to the peptidase S1C family.</text>
</comment>
<dbReference type="PANTHER" id="PTHR22939">
    <property type="entry name" value="SERINE PROTEASE FAMILY S1C HTRA-RELATED"/>
    <property type="match status" value="1"/>
</dbReference>
<dbReference type="PRINTS" id="PR00834">
    <property type="entry name" value="PROTEASES2C"/>
</dbReference>
<evidence type="ECO:0000313" key="6">
    <source>
        <dbReference type="EMBL" id="UXE63009.1"/>
    </source>
</evidence>
<dbReference type="PANTHER" id="PTHR22939:SF129">
    <property type="entry name" value="SERINE PROTEASE HTRA2, MITOCHONDRIAL"/>
    <property type="match status" value="1"/>
</dbReference>
<keyword evidence="3" id="KW-0378">Hydrolase</keyword>
<dbReference type="Gene3D" id="2.30.42.10">
    <property type="match status" value="1"/>
</dbReference>
<evidence type="ECO:0000256" key="2">
    <source>
        <dbReference type="ARBA" id="ARBA00022670"/>
    </source>
</evidence>
<dbReference type="GO" id="GO:0004252">
    <property type="term" value="F:serine-type endopeptidase activity"/>
    <property type="evidence" value="ECO:0007669"/>
    <property type="project" value="InterPro"/>
</dbReference>
<dbReference type="InterPro" id="IPR048172">
    <property type="entry name" value="HhoA_HhoB_HtrA-like"/>
</dbReference>
<dbReference type="SUPFAM" id="SSF50494">
    <property type="entry name" value="Trypsin-like serine proteases"/>
    <property type="match status" value="1"/>
</dbReference>
<proteinExistence type="inferred from homology"/>
<dbReference type="InterPro" id="IPR009003">
    <property type="entry name" value="Peptidase_S1_PA"/>
</dbReference>
<organism evidence="6">
    <name type="scientific">Woronichinia naegeliana WA131</name>
    <dbReference type="NCBI Taxonomy" id="2824559"/>
    <lineage>
        <taxon>Bacteria</taxon>
        <taxon>Bacillati</taxon>
        <taxon>Cyanobacteriota</taxon>
        <taxon>Cyanophyceae</taxon>
        <taxon>Synechococcales</taxon>
        <taxon>Coelosphaeriaceae</taxon>
        <taxon>Woronichinia</taxon>
    </lineage>
</organism>
<keyword evidence="4" id="KW-0812">Transmembrane</keyword>
<dbReference type="Pfam" id="PF13365">
    <property type="entry name" value="Trypsin_2"/>
    <property type="match status" value="1"/>
</dbReference>
<evidence type="ECO:0000259" key="5">
    <source>
        <dbReference type="PROSITE" id="PS50106"/>
    </source>
</evidence>
<dbReference type="Proteomes" id="UP001065613">
    <property type="component" value="Chromosome"/>
</dbReference>
<feature type="domain" description="PDZ" evidence="5">
    <location>
        <begin position="313"/>
        <end position="395"/>
    </location>
</feature>
<dbReference type="InterPro" id="IPR043504">
    <property type="entry name" value="Peptidase_S1_PA_chymotrypsin"/>
</dbReference>
<name>A0A977PXP3_9CYAN</name>
<dbReference type="InterPro" id="IPR036034">
    <property type="entry name" value="PDZ_sf"/>
</dbReference>
<keyword evidence="4" id="KW-0472">Membrane</keyword>
<dbReference type="Pfam" id="PF13180">
    <property type="entry name" value="PDZ_2"/>
    <property type="match status" value="1"/>
</dbReference>
<evidence type="ECO:0000256" key="1">
    <source>
        <dbReference type="ARBA" id="ARBA00010541"/>
    </source>
</evidence>
<keyword evidence="4" id="KW-1133">Transmembrane helix</keyword>
<sequence length="414" mass="43201">MRDYSVNHSSPSNPKPSKKPIAYLGLVLLGMGMGIGGTYAVSNPQGFAHLSKSAMLAPQSAVETPAAIAGIPAPSNFVVDVVKETGPAVVRINSERKVETEAPEMPNDSFFRDFFGSQVPSFPHGQSQIQRGTGSGFIVSDNGQILTNAHVVAGADEVTVTLKDGRTLKGRVLGSDPTTDVAVVKIEADHLPVVKVGKSNQLQVGEWAIAIGNPLGLDNTVTTGIISATGRSSSQIGVGDKRVEFIQTDAAINPGNSGGPLLNANGEVIGMNTAIIQNAQGIGFAIPIQKAQQISKQIIAKGKVEHPFLGIQMVEVTPELKQKLQESNGVTLKADQGVVIMKVLPNSPANLAGVESGDVIQGVNGQSIKSPNQVQDLVENTAIGSELPLQVSRDGKDLTLKVKVGVLPNVAQSE</sequence>
<accession>A0A977PXP3</accession>
<dbReference type="GO" id="GO:0006508">
    <property type="term" value="P:proteolysis"/>
    <property type="evidence" value="ECO:0007669"/>
    <property type="project" value="UniProtKB-KW"/>
</dbReference>
<evidence type="ECO:0000256" key="3">
    <source>
        <dbReference type="ARBA" id="ARBA00022801"/>
    </source>
</evidence>
<dbReference type="SUPFAM" id="SSF50156">
    <property type="entry name" value="PDZ domain-like"/>
    <property type="match status" value="1"/>
</dbReference>
<dbReference type="KEGG" id="wna:KA717_10215"/>
<dbReference type="EMBL" id="CP073041">
    <property type="protein sequence ID" value="UXE63009.1"/>
    <property type="molecule type" value="Genomic_DNA"/>
</dbReference>
<feature type="transmembrane region" description="Helical" evidence="4">
    <location>
        <begin position="21"/>
        <end position="41"/>
    </location>
</feature>
<reference evidence="6" key="1">
    <citation type="submission" date="2021-04" db="EMBL/GenBank/DDBJ databases">
        <title>Genome sequence of Woronichinia naegeliana from Washington state freshwater lake bloom.</title>
        <authorList>
            <person name="Dreher T.W."/>
        </authorList>
    </citation>
    <scope>NUCLEOTIDE SEQUENCE</scope>
    <source>
        <strain evidence="6">WA131</strain>
    </source>
</reference>
<dbReference type="PROSITE" id="PS50106">
    <property type="entry name" value="PDZ"/>
    <property type="match status" value="1"/>
</dbReference>
<dbReference type="InterPro" id="IPR001940">
    <property type="entry name" value="Peptidase_S1C"/>
</dbReference>
<keyword evidence="2" id="KW-0645">Protease</keyword>
<dbReference type="NCBIfam" id="NF041521">
    <property type="entry name" value="HhoA_HhoB_HtrA"/>
    <property type="match status" value="1"/>
</dbReference>
<dbReference type="Gene3D" id="2.40.10.10">
    <property type="entry name" value="Trypsin-like serine proteases"/>
    <property type="match status" value="2"/>
</dbReference>
<dbReference type="InterPro" id="IPR001478">
    <property type="entry name" value="PDZ"/>
</dbReference>